<protein>
    <submittedName>
        <fullName evidence="1">Uncharacterized protein</fullName>
    </submittedName>
</protein>
<gene>
    <name evidence="1" type="ORF">ACFPCV_36500</name>
</gene>
<dbReference type="RefSeq" id="WP_378061852.1">
    <property type="nucleotide sequence ID" value="NZ_JBHSIS010000025.1"/>
</dbReference>
<sequence length="41" mass="4481">MPSDTDAIVNPDTCLRGVPPDHQALAFVRQMLLSAQHPPQL</sequence>
<dbReference type="EMBL" id="JBHSIS010000025">
    <property type="protein sequence ID" value="MFC4859030.1"/>
    <property type="molecule type" value="Genomic_DNA"/>
</dbReference>
<organism evidence="1 2">
    <name type="scientific">Actinophytocola glycyrrhizae</name>
    <dbReference type="NCBI Taxonomy" id="2044873"/>
    <lineage>
        <taxon>Bacteria</taxon>
        <taxon>Bacillati</taxon>
        <taxon>Actinomycetota</taxon>
        <taxon>Actinomycetes</taxon>
        <taxon>Pseudonocardiales</taxon>
        <taxon>Pseudonocardiaceae</taxon>
    </lineage>
</organism>
<accession>A0ABV9SF42</accession>
<name>A0ABV9SF42_9PSEU</name>
<evidence type="ECO:0000313" key="2">
    <source>
        <dbReference type="Proteomes" id="UP001595859"/>
    </source>
</evidence>
<comment type="caution">
    <text evidence="1">The sequence shown here is derived from an EMBL/GenBank/DDBJ whole genome shotgun (WGS) entry which is preliminary data.</text>
</comment>
<reference evidence="2" key="1">
    <citation type="journal article" date="2019" name="Int. J. Syst. Evol. Microbiol.">
        <title>The Global Catalogue of Microorganisms (GCM) 10K type strain sequencing project: providing services to taxonomists for standard genome sequencing and annotation.</title>
        <authorList>
            <consortium name="The Broad Institute Genomics Platform"/>
            <consortium name="The Broad Institute Genome Sequencing Center for Infectious Disease"/>
            <person name="Wu L."/>
            <person name="Ma J."/>
        </authorList>
    </citation>
    <scope>NUCLEOTIDE SEQUENCE [LARGE SCALE GENOMIC DNA]</scope>
    <source>
        <strain evidence="2">ZS-22-S1</strain>
    </source>
</reference>
<evidence type="ECO:0000313" key="1">
    <source>
        <dbReference type="EMBL" id="MFC4859030.1"/>
    </source>
</evidence>
<proteinExistence type="predicted"/>
<keyword evidence="2" id="KW-1185">Reference proteome</keyword>
<dbReference type="Proteomes" id="UP001595859">
    <property type="component" value="Unassembled WGS sequence"/>
</dbReference>